<sequence>MVQNKSNVLPFFIFLFFLIFLGFFIYNFIEENKKTNITNIEEKNYTILPNFLEINIKNENITENKNETKNEILNIEKNNSSNLTKKDNYTSTYCFSVLSPKKDAWESIWLHNEYIPPRYYYGNNSYFSWTDFHSSYFPLHHYLFDGYYTFEHGCGCSAMIPVEIKNEENLKIYGINIGNIPEGHCKCDLAVAIQGIISFKNTKSNIGNLYFVDVGYWMGSRPPQPTTWEKHSYAPNINKNKISDFSFEWEFDEKEKKMILKYFELWGLEGKEKIFKSKDNKSIIIGDKFIIDLDENFATLKASLPYENLIENYTNNTDEILKFLESIDGGKYKEYLTDPQIEWLNESMLFIKTDMLIFIIEVENHKIMVKKFKNVYRFSVKKEDNKTKIYAEMNIETYIYEYIYEYCEKIEDICFYSGENNGKIGFGTEELYWELNENISYKNTSDKEKVSFEAGENAKFVPFDIIKKDDAVGVFALLTFCDPSLLYENNCNNITKNYTLSISFPFKNNYKKINLTILKILPEETYYYYYSNRFYPESENLKEGNGVEIRKIRRIEKIEKIINKM</sequence>
<proteinExistence type="predicted"/>
<dbReference type="AlphaFoldDB" id="A0A8J8CIB3"/>
<evidence type="ECO:0000313" key="2">
    <source>
        <dbReference type="EMBL" id="NCN65597.1"/>
    </source>
</evidence>
<keyword evidence="1" id="KW-1133">Transmembrane helix</keyword>
<accession>A0A8J8CIB3</accession>
<organism evidence="2 4">
    <name type="scientific">Candidatus Altarchaeum hamiconexum</name>
    <dbReference type="NCBI Taxonomy" id="1803513"/>
    <lineage>
        <taxon>Archaea</taxon>
        <taxon>Candidatus Altarchaeota</taxon>
        <taxon>Candidatus Altiarchaeia</taxon>
        <taxon>Candidatus Altarchaeales</taxon>
        <taxon>Candidatus Altarchaeaceae</taxon>
        <taxon>Candidatus Altarchaeum</taxon>
    </lineage>
</organism>
<evidence type="ECO:0000313" key="4">
    <source>
        <dbReference type="Proteomes" id="UP000768163"/>
    </source>
</evidence>
<keyword evidence="1" id="KW-0812">Transmembrane</keyword>
<evidence type="ECO:0000313" key="3">
    <source>
        <dbReference type="EMBL" id="NCS91815.1"/>
    </source>
</evidence>
<gene>
    <name evidence="3" type="ORF">GW779_05370</name>
    <name evidence="2" type="ORF">GW910_06030</name>
</gene>
<dbReference type="EMBL" id="JAACVF010000172">
    <property type="protein sequence ID" value="NCN65597.1"/>
    <property type="molecule type" value="Genomic_DNA"/>
</dbReference>
<keyword evidence="1" id="KW-0472">Membrane</keyword>
<dbReference type="Proteomes" id="UP000738826">
    <property type="component" value="Unassembled WGS sequence"/>
</dbReference>
<feature type="transmembrane region" description="Helical" evidence="1">
    <location>
        <begin position="7"/>
        <end position="29"/>
    </location>
</feature>
<comment type="caution">
    <text evidence="2">The sequence shown here is derived from an EMBL/GenBank/DDBJ whole genome shotgun (WGS) entry which is preliminary data.</text>
</comment>
<name>A0A8J8CIB3_9ARCH</name>
<protein>
    <submittedName>
        <fullName evidence="2">Uncharacterized protein</fullName>
    </submittedName>
</protein>
<dbReference type="EMBL" id="JAACQH010000109">
    <property type="protein sequence ID" value="NCS91815.1"/>
    <property type="molecule type" value="Genomic_DNA"/>
</dbReference>
<dbReference type="Proteomes" id="UP000768163">
    <property type="component" value="Unassembled WGS sequence"/>
</dbReference>
<evidence type="ECO:0000256" key="1">
    <source>
        <dbReference type="SAM" id="Phobius"/>
    </source>
</evidence>
<reference evidence="2" key="1">
    <citation type="submission" date="2019-11" db="EMBL/GenBank/DDBJ databases">
        <title>Lipid analysis of CO2-rich subsurface aquifers suggests an autotrophy-based deep biosphere with lysolipids enriched in CPR bacteria.</title>
        <authorList>
            <person name="Probst A.J."/>
            <person name="Elling F.J."/>
            <person name="Castelle C.J."/>
            <person name="Zhu Q."/>
            <person name="Elvert M."/>
            <person name="Birarda G."/>
            <person name="Holman H.-Y."/>
            <person name="Lane K.R."/>
            <person name="Ladd B."/>
            <person name="Ryan M.C."/>
            <person name="Woyke T."/>
            <person name="Hinrichs K.-U."/>
            <person name="Banfield J.F."/>
        </authorList>
    </citation>
    <scope>NUCLEOTIDE SEQUENCE</scope>
    <source>
        <strain evidence="2">CG_2015-01_33_1645</strain>
        <strain evidence="3">CG_2015-04_33_537</strain>
    </source>
</reference>